<keyword evidence="3" id="KW-1185">Reference proteome</keyword>
<dbReference type="Proteomes" id="UP001597033">
    <property type="component" value="Unassembled WGS sequence"/>
</dbReference>
<evidence type="ECO:0008006" key="4">
    <source>
        <dbReference type="Google" id="ProtNLM"/>
    </source>
</evidence>
<organism evidence="2 3">
    <name type="scientific">Pseudoxanthomonas kaohsiungensis</name>
    <dbReference type="NCBI Taxonomy" id="283923"/>
    <lineage>
        <taxon>Bacteria</taxon>
        <taxon>Pseudomonadati</taxon>
        <taxon>Pseudomonadota</taxon>
        <taxon>Gammaproteobacteria</taxon>
        <taxon>Lysobacterales</taxon>
        <taxon>Lysobacteraceae</taxon>
        <taxon>Pseudoxanthomonas</taxon>
    </lineage>
</organism>
<feature type="compositionally biased region" description="Basic and acidic residues" evidence="1">
    <location>
        <begin position="56"/>
        <end position="69"/>
    </location>
</feature>
<accession>A0ABW3M2F5</accession>
<evidence type="ECO:0000256" key="1">
    <source>
        <dbReference type="SAM" id="MobiDB-lite"/>
    </source>
</evidence>
<reference evidence="3" key="1">
    <citation type="journal article" date="2019" name="Int. J. Syst. Evol. Microbiol.">
        <title>The Global Catalogue of Microorganisms (GCM) 10K type strain sequencing project: providing services to taxonomists for standard genome sequencing and annotation.</title>
        <authorList>
            <consortium name="The Broad Institute Genomics Platform"/>
            <consortium name="The Broad Institute Genome Sequencing Center for Infectious Disease"/>
            <person name="Wu L."/>
            <person name="Ma J."/>
        </authorList>
    </citation>
    <scope>NUCLEOTIDE SEQUENCE [LARGE SCALE GENOMIC DNA]</scope>
    <source>
        <strain evidence="3">CCUG 55854</strain>
    </source>
</reference>
<protein>
    <recommendedName>
        <fullName evidence="4">KfrA N-terminal DNA-binding domain-containing protein</fullName>
    </recommendedName>
</protein>
<sequence>MKAATFSFEGQELTVAQIREHVPVLGESTIRSHLRAGRNTRAAMLNFNSTIASRQGGREAAERARKAGSETRWSGRGF</sequence>
<name>A0ABW3M2F5_9GAMM</name>
<evidence type="ECO:0000313" key="2">
    <source>
        <dbReference type="EMBL" id="MFD1043210.1"/>
    </source>
</evidence>
<gene>
    <name evidence="2" type="ORF">ACFQ2N_12725</name>
</gene>
<comment type="caution">
    <text evidence="2">The sequence shown here is derived from an EMBL/GenBank/DDBJ whole genome shotgun (WGS) entry which is preliminary data.</text>
</comment>
<proteinExistence type="predicted"/>
<dbReference type="RefSeq" id="WP_162377063.1">
    <property type="nucleotide sequence ID" value="NZ_JBHTKN010000008.1"/>
</dbReference>
<feature type="region of interest" description="Disordered" evidence="1">
    <location>
        <begin position="54"/>
        <end position="78"/>
    </location>
</feature>
<dbReference type="EMBL" id="JBHTKN010000008">
    <property type="protein sequence ID" value="MFD1043210.1"/>
    <property type="molecule type" value="Genomic_DNA"/>
</dbReference>
<evidence type="ECO:0000313" key="3">
    <source>
        <dbReference type="Proteomes" id="UP001597033"/>
    </source>
</evidence>